<proteinExistence type="predicted"/>
<dbReference type="InterPro" id="IPR043763">
    <property type="entry name" value="DUF5709"/>
</dbReference>
<evidence type="ECO:0000313" key="3">
    <source>
        <dbReference type="EMBL" id="MDP9824035.1"/>
    </source>
</evidence>
<evidence type="ECO:0000313" key="4">
    <source>
        <dbReference type="Proteomes" id="UP001240447"/>
    </source>
</evidence>
<protein>
    <recommendedName>
        <fullName evidence="2">DUF5709 domain-containing protein</fullName>
    </recommendedName>
</protein>
<dbReference type="RefSeq" id="WP_220138359.1">
    <property type="nucleotide sequence ID" value="NZ_CCXJ01000168.1"/>
</dbReference>
<comment type="caution">
    <text evidence="3">The sequence shown here is derived from an EMBL/GenBank/DDBJ whole genome shotgun (WGS) entry which is preliminary data.</text>
</comment>
<name>A0ABT9NUC2_9ACTN</name>
<evidence type="ECO:0000256" key="1">
    <source>
        <dbReference type="SAM" id="MobiDB-lite"/>
    </source>
</evidence>
<evidence type="ECO:0000259" key="2">
    <source>
        <dbReference type="Pfam" id="PF18970"/>
    </source>
</evidence>
<reference evidence="3 4" key="1">
    <citation type="submission" date="2023-07" db="EMBL/GenBank/DDBJ databases">
        <title>Sequencing the genomes of 1000 actinobacteria strains.</title>
        <authorList>
            <person name="Klenk H.-P."/>
        </authorList>
    </citation>
    <scope>NUCLEOTIDE SEQUENCE [LARGE SCALE GENOMIC DNA]</scope>
    <source>
        <strain evidence="3 4">GD13</strain>
    </source>
</reference>
<sequence>MTEQPDNVSEEIGTDPAVDLTNDAGDNESYHGYSVDDETQPQGSGDSLVDDRGLAEPLDEGYSPPEKWSAGQRYGNTPLEEAMGETLDQRLEQEIPEPDPYEEAKVLKEDVGGEVGTERSGRLVAPDEGVETDTERDAIAEDVGIDGAAASAEEAAVHVVDPDQQI</sequence>
<dbReference type="EMBL" id="JAUSQM010000001">
    <property type="protein sequence ID" value="MDP9824035.1"/>
    <property type="molecule type" value="Genomic_DNA"/>
</dbReference>
<dbReference type="Proteomes" id="UP001240447">
    <property type="component" value="Unassembled WGS sequence"/>
</dbReference>
<keyword evidence="4" id="KW-1185">Reference proteome</keyword>
<feature type="region of interest" description="Disordered" evidence="1">
    <location>
        <begin position="108"/>
        <end position="133"/>
    </location>
</feature>
<organism evidence="3 4">
    <name type="scientific">Nocardioides massiliensis</name>
    <dbReference type="NCBI Taxonomy" id="1325935"/>
    <lineage>
        <taxon>Bacteria</taxon>
        <taxon>Bacillati</taxon>
        <taxon>Actinomycetota</taxon>
        <taxon>Actinomycetes</taxon>
        <taxon>Propionibacteriales</taxon>
        <taxon>Nocardioidaceae</taxon>
        <taxon>Nocardioides</taxon>
    </lineage>
</organism>
<accession>A0ABT9NUC2</accession>
<feature type="domain" description="DUF5709" evidence="2">
    <location>
        <begin position="114"/>
        <end position="161"/>
    </location>
</feature>
<dbReference type="Pfam" id="PF18970">
    <property type="entry name" value="DUF5709"/>
    <property type="match status" value="1"/>
</dbReference>
<feature type="compositionally biased region" description="Basic and acidic residues" evidence="1">
    <location>
        <begin position="108"/>
        <end position="121"/>
    </location>
</feature>
<feature type="region of interest" description="Disordered" evidence="1">
    <location>
        <begin position="1"/>
        <end position="78"/>
    </location>
</feature>
<gene>
    <name evidence="3" type="ORF">J2S59_003844</name>
</gene>